<dbReference type="PANTHER" id="PTHR43876:SF25">
    <property type="entry name" value="MONOOXYGENASE NMA2164"/>
    <property type="match status" value="1"/>
</dbReference>
<sequence length="394" mass="42191">MMDHDVVVIGGGPAGLALACSLRGTGLRIAVVERQPADVLANPPSDGREIALTHRAVRLLQEMGAWQHLDPAMIAPLRAARVLNGRSPFALSFDPAGGAQDWLGQLVPNHHLRRALYRTAFEAGDGPAGLELVAGVAVDRVRTGLAAARVTLADGRELRSRLLVAADSRFSKVREQLGITASINRLGRSMMVCRVAHDRDHGGVATEWFDHGQTIALLPLPGRTSSIVLTLPAGEIERIASLDRAALGAELTMRSAGWLGRCTVVEDPHVYPLATTFAQHFAATRAALIGDAAVGMHPVTAHGFNLGLQGQATLARLIREAVSAGRDIASALLLRRYEAAHRLATRPLYTGTNLLVRLYTDDRPLAGVARHAVLRAGARLPLARQLISRSLMQR</sequence>
<keyword evidence="4" id="KW-0285">Flavoprotein</keyword>
<dbReference type="Pfam" id="PF01494">
    <property type="entry name" value="FAD_binding_3"/>
    <property type="match status" value="1"/>
</dbReference>
<evidence type="ECO:0000256" key="7">
    <source>
        <dbReference type="ARBA" id="ARBA00023033"/>
    </source>
</evidence>
<protein>
    <submittedName>
        <fullName evidence="9">5-demethoxyubiquinol-8 5-hydroxylase UbiM</fullName>
    </submittedName>
</protein>
<evidence type="ECO:0000256" key="2">
    <source>
        <dbReference type="ARBA" id="ARBA00004749"/>
    </source>
</evidence>
<dbReference type="PANTHER" id="PTHR43876">
    <property type="entry name" value="UBIQUINONE BIOSYNTHESIS MONOOXYGENASE COQ6, MITOCHONDRIAL"/>
    <property type="match status" value="1"/>
</dbReference>
<comment type="similarity">
    <text evidence="3">Belongs to the UbiH/COQ6 family.</text>
</comment>
<dbReference type="Proteomes" id="UP000308038">
    <property type="component" value="Unassembled WGS sequence"/>
</dbReference>
<evidence type="ECO:0000256" key="6">
    <source>
        <dbReference type="ARBA" id="ARBA00023002"/>
    </source>
</evidence>
<dbReference type="EMBL" id="SSTI01000010">
    <property type="protein sequence ID" value="THG38717.1"/>
    <property type="molecule type" value="Genomic_DNA"/>
</dbReference>
<evidence type="ECO:0000256" key="1">
    <source>
        <dbReference type="ARBA" id="ARBA00001974"/>
    </source>
</evidence>
<keyword evidence="6" id="KW-0560">Oxidoreductase</keyword>
<evidence type="ECO:0000313" key="10">
    <source>
        <dbReference type="Proteomes" id="UP000308038"/>
    </source>
</evidence>
<keyword evidence="5" id="KW-0274">FAD</keyword>
<evidence type="ECO:0000259" key="8">
    <source>
        <dbReference type="Pfam" id="PF01494"/>
    </source>
</evidence>
<dbReference type="SUPFAM" id="SSF51905">
    <property type="entry name" value="FAD/NAD(P)-binding domain"/>
    <property type="match status" value="1"/>
</dbReference>
<evidence type="ECO:0000256" key="4">
    <source>
        <dbReference type="ARBA" id="ARBA00022630"/>
    </source>
</evidence>
<dbReference type="InterPro" id="IPR010971">
    <property type="entry name" value="UbiH/COQ6"/>
</dbReference>
<comment type="caution">
    <text evidence="9">The sequence shown here is derived from an EMBL/GenBank/DDBJ whole genome shotgun (WGS) entry which is preliminary data.</text>
</comment>
<dbReference type="InterPro" id="IPR051205">
    <property type="entry name" value="UbiH/COQ6_monooxygenase"/>
</dbReference>
<name>A0ABY2QEQ8_9SPHN</name>
<comment type="cofactor">
    <cofactor evidence="1">
        <name>FAD</name>
        <dbReference type="ChEBI" id="CHEBI:57692"/>
    </cofactor>
</comment>
<keyword evidence="10" id="KW-1185">Reference proteome</keyword>
<keyword evidence="7" id="KW-0503">Monooxygenase</keyword>
<dbReference type="Gene3D" id="3.50.50.60">
    <property type="entry name" value="FAD/NAD(P)-binding domain"/>
    <property type="match status" value="2"/>
</dbReference>
<evidence type="ECO:0000256" key="5">
    <source>
        <dbReference type="ARBA" id="ARBA00022827"/>
    </source>
</evidence>
<comment type="pathway">
    <text evidence="2">Cofactor biosynthesis; ubiquinone biosynthesis.</text>
</comment>
<gene>
    <name evidence="9" type="primary">ubiM</name>
    <name evidence="9" type="ORF">E5988_14000</name>
</gene>
<evidence type="ECO:0000256" key="3">
    <source>
        <dbReference type="ARBA" id="ARBA00005349"/>
    </source>
</evidence>
<feature type="domain" description="FAD-binding" evidence="8">
    <location>
        <begin position="4"/>
        <end position="340"/>
    </location>
</feature>
<organism evidence="9 10">
    <name type="scientific">Sphingomonas olei</name>
    <dbReference type="NCBI Taxonomy" id="1886787"/>
    <lineage>
        <taxon>Bacteria</taxon>
        <taxon>Pseudomonadati</taxon>
        <taxon>Pseudomonadota</taxon>
        <taxon>Alphaproteobacteria</taxon>
        <taxon>Sphingomonadales</taxon>
        <taxon>Sphingomonadaceae</taxon>
        <taxon>Sphingomonas</taxon>
    </lineage>
</organism>
<dbReference type="PRINTS" id="PR00420">
    <property type="entry name" value="RNGMNOXGNASE"/>
</dbReference>
<reference evidence="9 10" key="1">
    <citation type="submission" date="2019-04" db="EMBL/GenBank/DDBJ databases">
        <title>Microbes associate with the intestines of laboratory mice.</title>
        <authorList>
            <person name="Navarre W."/>
            <person name="Wong E."/>
            <person name="Huang K.C."/>
            <person name="Tropini C."/>
            <person name="Ng K."/>
            <person name="Yu B."/>
        </authorList>
    </citation>
    <scope>NUCLEOTIDE SEQUENCE [LARGE SCALE GENOMIC DNA]</scope>
    <source>
        <strain evidence="9 10">NM83_B4-11</strain>
    </source>
</reference>
<dbReference type="InterPro" id="IPR002938">
    <property type="entry name" value="FAD-bd"/>
</dbReference>
<accession>A0ABY2QEQ8</accession>
<proteinExistence type="inferred from homology"/>
<evidence type="ECO:0000313" key="9">
    <source>
        <dbReference type="EMBL" id="THG38717.1"/>
    </source>
</evidence>
<dbReference type="NCBIfam" id="TIGR01988">
    <property type="entry name" value="Ubi-OHases"/>
    <property type="match status" value="1"/>
</dbReference>
<dbReference type="InterPro" id="IPR036188">
    <property type="entry name" value="FAD/NAD-bd_sf"/>
</dbReference>
<dbReference type="NCBIfam" id="NF006593">
    <property type="entry name" value="PRK09126.1"/>
    <property type="match status" value="1"/>
</dbReference>